<sequence length="32" mass="3618">MKKVPKILLSGLEFPEGPRWRNGKLFFSDAVG</sequence>
<evidence type="ECO:0000313" key="2">
    <source>
        <dbReference type="EMBL" id="KKM66683.1"/>
    </source>
</evidence>
<dbReference type="AlphaFoldDB" id="A0A0F9JAT9"/>
<proteinExistence type="predicted"/>
<organism evidence="2">
    <name type="scientific">marine sediment metagenome</name>
    <dbReference type="NCBI Taxonomy" id="412755"/>
    <lineage>
        <taxon>unclassified sequences</taxon>
        <taxon>metagenomes</taxon>
        <taxon>ecological metagenomes</taxon>
    </lineage>
</organism>
<evidence type="ECO:0000313" key="1">
    <source>
        <dbReference type="EMBL" id="KKL49000.1"/>
    </source>
</evidence>
<feature type="non-terminal residue" evidence="2">
    <location>
        <position position="32"/>
    </location>
</feature>
<name>A0A0F9JAT9_9ZZZZ</name>
<evidence type="ECO:0008006" key="3">
    <source>
        <dbReference type="Google" id="ProtNLM"/>
    </source>
</evidence>
<dbReference type="EMBL" id="LAZR01010482">
    <property type="protein sequence ID" value="KKM66683.1"/>
    <property type="molecule type" value="Genomic_DNA"/>
</dbReference>
<dbReference type="EMBL" id="LAZR01033121">
    <property type="protein sequence ID" value="KKL49000.1"/>
    <property type="molecule type" value="Genomic_DNA"/>
</dbReference>
<protein>
    <recommendedName>
        <fullName evidence="3">SMP-30/Gluconolactonase/LRE-like region domain-containing protein</fullName>
    </recommendedName>
</protein>
<gene>
    <name evidence="2" type="ORF">LCGC14_1478700</name>
    <name evidence="1" type="ORF">LCGC14_2319870</name>
</gene>
<accession>A0A0F9JAT9</accession>
<comment type="caution">
    <text evidence="2">The sequence shown here is derived from an EMBL/GenBank/DDBJ whole genome shotgun (WGS) entry which is preliminary data.</text>
</comment>
<reference evidence="2" key="1">
    <citation type="journal article" date="2015" name="Nature">
        <title>Complex archaea that bridge the gap between prokaryotes and eukaryotes.</title>
        <authorList>
            <person name="Spang A."/>
            <person name="Saw J.H."/>
            <person name="Jorgensen S.L."/>
            <person name="Zaremba-Niedzwiedzka K."/>
            <person name="Martijn J."/>
            <person name="Lind A.E."/>
            <person name="van Eijk R."/>
            <person name="Schleper C."/>
            <person name="Guy L."/>
            <person name="Ettema T.J."/>
        </authorList>
    </citation>
    <scope>NUCLEOTIDE SEQUENCE</scope>
</reference>